<organism evidence="4 5">
    <name type="scientific">Pontibacter burrus</name>
    <dbReference type="NCBI Taxonomy" id="2704466"/>
    <lineage>
        <taxon>Bacteria</taxon>
        <taxon>Pseudomonadati</taxon>
        <taxon>Bacteroidota</taxon>
        <taxon>Cytophagia</taxon>
        <taxon>Cytophagales</taxon>
        <taxon>Hymenobacteraceae</taxon>
        <taxon>Pontibacter</taxon>
    </lineage>
</organism>
<dbReference type="PANTHER" id="PTHR37299:SF1">
    <property type="entry name" value="STAGE 0 SPORULATION PROTEIN A HOMOLOG"/>
    <property type="match status" value="1"/>
</dbReference>
<dbReference type="Pfam" id="PF04397">
    <property type="entry name" value="LytTR"/>
    <property type="match status" value="1"/>
</dbReference>
<dbReference type="PANTHER" id="PTHR37299">
    <property type="entry name" value="TRANSCRIPTIONAL REGULATOR-RELATED"/>
    <property type="match status" value="1"/>
</dbReference>
<keyword evidence="1" id="KW-0597">Phosphoprotein</keyword>
<dbReference type="PROSITE" id="PS50110">
    <property type="entry name" value="RESPONSE_REGULATORY"/>
    <property type="match status" value="1"/>
</dbReference>
<proteinExistence type="predicted"/>
<evidence type="ECO:0000313" key="4">
    <source>
        <dbReference type="EMBL" id="NEM97768.1"/>
    </source>
</evidence>
<dbReference type="Gene3D" id="2.40.50.1020">
    <property type="entry name" value="LytTr DNA-binding domain"/>
    <property type="match status" value="1"/>
</dbReference>
<comment type="caution">
    <text evidence="4">The sequence shown here is derived from an EMBL/GenBank/DDBJ whole genome shotgun (WGS) entry which is preliminary data.</text>
</comment>
<feature type="modified residue" description="4-aspartylphosphate" evidence="1">
    <location>
        <position position="53"/>
    </location>
</feature>
<dbReference type="PROSITE" id="PS50930">
    <property type="entry name" value="HTH_LYTTR"/>
    <property type="match status" value="1"/>
</dbReference>
<evidence type="ECO:0000256" key="1">
    <source>
        <dbReference type="PROSITE-ProRule" id="PRU00169"/>
    </source>
</evidence>
<dbReference type="GO" id="GO:0000156">
    <property type="term" value="F:phosphorelay response regulator activity"/>
    <property type="evidence" value="ECO:0007669"/>
    <property type="project" value="InterPro"/>
</dbReference>
<reference evidence="4 5" key="1">
    <citation type="submission" date="2020-02" db="EMBL/GenBank/DDBJ databases">
        <authorList>
            <person name="Kim M.K."/>
        </authorList>
    </citation>
    <scope>NUCLEOTIDE SEQUENCE [LARGE SCALE GENOMIC DNA]</scope>
    <source>
        <strain evidence="4 5">BT327</strain>
    </source>
</reference>
<dbReference type="GO" id="GO:0003677">
    <property type="term" value="F:DNA binding"/>
    <property type="evidence" value="ECO:0007669"/>
    <property type="project" value="InterPro"/>
</dbReference>
<evidence type="ECO:0000259" key="3">
    <source>
        <dbReference type="PROSITE" id="PS50930"/>
    </source>
</evidence>
<evidence type="ECO:0000259" key="2">
    <source>
        <dbReference type="PROSITE" id="PS50110"/>
    </source>
</evidence>
<dbReference type="AlphaFoldDB" id="A0A6B3LUY3"/>
<dbReference type="Gene3D" id="3.40.50.2300">
    <property type="match status" value="1"/>
</dbReference>
<dbReference type="InterPro" id="IPR046947">
    <property type="entry name" value="LytR-like"/>
</dbReference>
<keyword evidence="5" id="KW-1185">Reference proteome</keyword>
<dbReference type="SMART" id="SM00448">
    <property type="entry name" value="REC"/>
    <property type="match status" value="1"/>
</dbReference>
<sequence>MRCIAVDDEPFALELIAGYIQKTPSLQYINGFTNPFEAMSFLVNTPVDLVFLDINMPEISGMELLRSLPVMPKVIFTTAYAEFGAESYEFNAVDFLLKPVKYDRFLRAVNKVNSNSSILRESTVINHTVEQHSESILVKSGSQMYRIETNDIFYIEGAGNYITFYTKTGKIMTLLPMNDILKMLSPKTFVRIHKSYIISLKHIGVIERARVVINRTLIPIGITYREQFSKVLKNN</sequence>
<dbReference type="SMART" id="SM00850">
    <property type="entry name" value="LytTR"/>
    <property type="match status" value="1"/>
</dbReference>
<dbReference type="EMBL" id="JAAGWD010000003">
    <property type="protein sequence ID" value="NEM97768.1"/>
    <property type="molecule type" value="Genomic_DNA"/>
</dbReference>
<dbReference type="InterPro" id="IPR001789">
    <property type="entry name" value="Sig_transdc_resp-reg_receiver"/>
</dbReference>
<evidence type="ECO:0000313" key="5">
    <source>
        <dbReference type="Proteomes" id="UP000474777"/>
    </source>
</evidence>
<feature type="domain" description="Response regulatory" evidence="2">
    <location>
        <begin position="2"/>
        <end position="113"/>
    </location>
</feature>
<dbReference type="RefSeq" id="WP_163914433.1">
    <property type="nucleotide sequence ID" value="NZ_JAAGWD010000003.1"/>
</dbReference>
<dbReference type="InterPro" id="IPR007492">
    <property type="entry name" value="LytTR_DNA-bd_dom"/>
</dbReference>
<dbReference type="InterPro" id="IPR011006">
    <property type="entry name" value="CheY-like_superfamily"/>
</dbReference>
<dbReference type="Proteomes" id="UP000474777">
    <property type="component" value="Unassembled WGS sequence"/>
</dbReference>
<protein>
    <submittedName>
        <fullName evidence="4">Response regulator transcription factor</fullName>
    </submittedName>
</protein>
<feature type="domain" description="HTH LytTR-type" evidence="3">
    <location>
        <begin position="136"/>
        <end position="234"/>
    </location>
</feature>
<gene>
    <name evidence="4" type="ORF">GXP69_08685</name>
</gene>
<dbReference type="Pfam" id="PF00072">
    <property type="entry name" value="Response_reg"/>
    <property type="match status" value="1"/>
</dbReference>
<name>A0A6B3LUY3_9BACT</name>
<accession>A0A6B3LUY3</accession>
<dbReference type="SUPFAM" id="SSF52172">
    <property type="entry name" value="CheY-like"/>
    <property type="match status" value="1"/>
</dbReference>